<organism evidence="1 2">
    <name type="scientific">Favolaschia claudopus</name>
    <dbReference type="NCBI Taxonomy" id="2862362"/>
    <lineage>
        <taxon>Eukaryota</taxon>
        <taxon>Fungi</taxon>
        <taxon>Dikarya</taxon>
        <taxon>Basidiomycota</taxon>
        <taxon>Agaricomycotina</taxon>
        <taxon>Agaricomycetes</taxon>
        <taxon>Agaricomycetidae</taxon>
        <taxon>Agaricales</taxon>
        <taxon>Marasmiineae</taxon>
        <taxon>Mycenaceae</taxon>
        <taxon>Favolaschia</taxon>
    </lineage>
</organism>
<reference evidence="1 2" key="1">
    <citation type="journal article" date="2024" name="J Genomics">
        <title>Draft genome sequencing and assembly of Favolaschia claudopus CIRM-BRFM 2984 isolated from oak limbs.</title>
        <authorList>
            <person name="Navarro D."/>
            <person name="Drula E."/>
            <person name="Chaduli D."/>
            <person name="Cazenave R."/>
            <person name="Ahrendt S."/>
            <person name="Wang J."/>
            <person name="Lipzen A."/>
            <person name="Daum C."/>
            <person name="Barry K."/>
            <person name="Grigoriev I.V."/>
            <person name="Favel A."/>
            <person name="Rosso M.N."/>
            <person name="Martin F."/>
        </authorList>
    </citation>
    <scope>NUCLEOTIDE SEQUENCE [LARGE SCALE GENOMIC DNA]</scope>
    <source>
        <strain evidence="1 2">CIRM-BRFM 2984</strain>
    </source>
</reference>
<gene>
    <name evidence="1" type="ORF">R3P38DRAFT_3190723</name>
</gene>
<dbReference type="EMBL" id="JAWWNJ010000029">
    <property type="protein sequence ID" value="KAK7027664.1"/>
    <property type="molecule type" value="Genomic_DNA"/>
</dbReference>
<accession>A0AAW0BMQ4</accession>
<keyword evidence="2" id="KW-1185">Reference proteome</keyword>
<name>A0AAW0BMQ4_9AGAR</name>
<evidence type="ECO:0000313" key="2">
    <source>
        <dbReference type="Proteomes" id="UP001362999"/>
    </source>
</evidence>
<comment type="caution">
    <text evidence="1">The sequence shown here is derived from an EMBL/GenBank/DDBJ whole genome shotgun (WGS) entry which is preliminary data.</text>
</comment>
<proteinExistence type="predicted"/>
<dbReference type="Proteomes" id="UP001362999">
    <property type="component" value="Unassembled WGS sequence"/>
</dbReference>
<protein>
    <submittedName>
        <fullName evidence="1">Uncharacterized protein</fullName>
    </submittedName>
</protein>
<dbReference type="AlphaFoldDB" id="A0AAW0BMQ4"/>
<sequence>MARPNRANRRRTGPPLIEHDRRRDYALPFHCLNRGRKTAHFGRHPFSEEQGSLICYHPASVIGGEAMAETFFSLRDYRNAHPDPKDRSPDCLDAKTRVRAQLGKSATFAIAFRRQIIDDRLRLPEILFARAVCELQDDEFVAAWTATEVPRPVWIGWGDGTWVTEGGWGSDWTWSAYSADVNWREFFPSGDTDWGSSSGDWGSDGRWAGAE</sequence>
<evidence type="ECO:0000313" key="1">
    <source>
        <dbReference type="EMBL" id="KAK7027664.1"/>
    </source>
</evidence>